<dbReference type="InterPro" id="IPR029016">
    <property type="entry name" value="GAF-like_dom_sf"/>
</dbReference>
<keyword evidence="4" id="KW-1185">Reference proteome</keyword>
<dbReference type="Proteomes" id="UP000008366">
    <property type="component" value="Unassembled WGS sequence"/>
</dbReference>
<dbReference type="eggNOG" id="COG2203">
    <property type="taxonomic scope" value="Bacteria"/>
</dbReference>
<comment type="caution">
    <text evidence="3">The sequence shown here is derived from an EMBL/GenBank/DDBJ whole genome shotgun (WGS) entry which is preliminary data.</text>
</comment>
<reference evidence="3 4" key="1">
    <citation type="submission" date="2012-08" db="EMBL/GenBank/DDBJ databases">
        <title>Whole genome shotgun sequence of Kineosphaera limosa NBRC 100340.</title>
        <authorList>
            <person name="Yoshida I."/>
            <person name="Isaki S."/>
            <person name="Hosoyama A."/>
            <person name="Tsuchikane K."/>
            <person name="Katsumata H."/>
            <person name="Ando Y."/>
            <person name="Ohji S."/>
            <person name="Hamada M."/>
            <person name="Tamura T."/>
            <person name="Yamazoe A."/>
            <person name="Yamazaki S."/>
            <person name="Fujita N."/>
        </authorList>
    </citation>
    <scope>NUCLEOTIDE SEQUENCE [LARGE SCALE GENOMIC DNA]</scope>
    <source>
        <strain evidence="3 4">NBRC 100340</strain>
    </source>
</reference>
<dbReference type="SUPFAM" id="SSF55781">
    <property type="entry name" value="GAF domain-like"/>
    <property type="match status" value="1"/>
</dbReference>
<dbReference type="Gene3D" id="3.30.450.40">
    <property type="match status" value="1"/>
</dbReference>
<accession>K6WF16</accession>
<dbReference type="InterPro" id="IPR003018">
    <property type="entry name" value="GAF"/>
</dbReference>
<protein>
    <recommendedName>
        <fullName evidence="2">GAF domain-containing protein</fullName>
    </recommendedName>
</protein>
<evidence type="ECO:0000256" key="1">
    <source>
        <dbReference type="SAM" id="MobiDB-lite"/>
    </source>
</evidence>
<organism evidence="3 4">
    <name type="scientific">Kineosphaera limosa NBRC 100340</name>
    <dbReference type="NCBI Taxonomy" id="1184609"/>
    <lineage>
        <taxon>Bacteria</taxon>
        <taxon>Bacillati</taxon>
        <taxon>Actinomycetota</taxon>
        <taxon>Actinomycetes</taxon>
        <taxon>Micrococcales</taxon>
        <taxon>Dermatophilaceae</taxon>
        <taxon>Kineosphaera</taxon>
    </lineage>
</organism>
<proteinExistence type="predicted"/>
<dbReference type="EMBL" id="BAHD01000085">
    <property type="protein sequence ID" value="GAB97865.1"/>
    <property type="molecule type" value="Genomic_DNA"/>
</dbReference>
<dbReference type="AlphaFoldDB" id="K6WF16"/>
<sequence>MLASLVENARGELREWATAQIAVALTVDHQLVQLAYASGEGAVELFELQRSLGEGPAITAAANGLPVIVDLMVPARPEWVVFTPEAQALGIGTICCLPLVAGEARVGALTAHRPPTRPRPLEAPAARRPPVVAERDLQRLYRLADRMLLAVLAPNGSPNPGPADEQSRFTPVIHQAVGMISVQLGAGIVDAVASLQAEAFASGRDLDAVARDVVAGRRRFGPPGQQRRVDTTERADDFPESTDSGNDESMGPADGI</sequence>
<evidence type="ECO:0000259" key="2">
    <source>
        <dbReference type="Pfam" id="PF13185"/>
    </source>
</evidence>
<gene>
    <name evidence="3" type="ORF">KILIM_085_00100</name>
</gene>
<feature type="compositionally biased region" description="Basic and acidic residues" evidence="1">
    <location>
        <begin position="227"/>
        <end position="237"/>
    </location>
</feature>
<name>K6WF16_9MICO</name>
<dbReference type="STRING" id="1184609.KILIM_085_00100"/>
<evidence type="ECO:0000313" key="3">
    <source>
        <dbReference type="EMBL" id="GAB97865.1"/>
    </source>
</evidence>
<feature type="domain" description="GAF" evidence="2">
    <location>
        <begin position="4"/>
        <end position="115"/>
    </location>
</feature>
<evidence type="ECO:0000313" key="4">
    <source>
        <dbReference type="Proteomes" id="UP000008366"/>
    </source>
</evidence>
<feature type="region of interest" description="Disordered" evidence="1">
    <location>
        <begin position="217"/>
        <end position="256"/>
    </location>
</feature>
<dbReference type="Pfam" id="PF13185">
    <property type="entry name" value="GAF_2"/>
    <property type="match status" value="1"/>
</dbReference>